<dbReference type="Proteomes" id="UP001057427">
    <property type="component" value="Segment"/>
</dbReference>
<keyword evidence="1" id="KW-0472">Membrane</keyword>
<gene>
    <name evidence="2" type="ORF">BAJUN_01950</name>
</gene>
<protein>
    <submittedName>
        <fullName evidence="2">Uncharacterized protein</fullName>
    </submittedName>
</protein>
<keyword evidence="1" id="KW-1133">Transmembrane helix</keyword>
<organism evidence="2 3">
    <name type="scientific">Brevundimonas phage vB_BgoS-Bajun</name>
    <dbReference type="NCBI Taxonomy" id="2948594"/>
    <lineage>
        <taxon>Viruses</taxon>
        <taxon>Duplodnaviria</taxon>
        <taxon>Heunggongvirae</taxon>
        <taxon>Uroviricota</taxon>
        <taxon>Caudoviricetes</taxon>
        <taxon>Dolichocephalovirinae</taxon>
    </lineage>
</organism>
<reference evidence="2" key="1">
    <citation type="submission" date="2022-05" db="EMBL/GenBank/DDBJ databases">
        <authorList>
            <person name="Friedrich I."/>
            <person name="Poehlein A."/>
            <person name="Schneider D."/>
            <person name="Hertel R."/>
            <person name="Daniel R."/>
        </authorList>
    </citation>
    <scope>NUCLEOTIDE SEQUENCE</scope>
</reference>
<name>A0A9E7SU61_9CAUD</name>
<proteinExistence type="predicted"/>
<evidence type="ECO:0000313" key="2">
    <source>
        <dbReference type="EMBL" id="UTC29825.1"/>
    </source>
</evidence>
<keyword evidence="1" id="KW-0812">Transmembrane</keyword>
<evidence type="ECO:0000313" key="3">
    <source>
        <dbReference type="Proteomes" id="UP001057427"/>
    </source>
</evidence>
<accession>A0A9E7SU61</accession>
<keyword evidence="3" id="KW-1185">Reference proteome</keyword>
<evidence type="ECO:0000256" key="1">
    <source>
        <dbReference type="SAM" id="Phobius"/>
    </source>
</evidence>
<feature type="transmembrane region" description="Helical" evidence="1">
    <location>
        <begin position="51"/>
        <end position="74"/>
    </location>
</feature>
<sequence length="75" mass="7817">MSAHKSMTETATMTPRRVFAYEGVGYTRETGAPAPRVAPVTVTAKVERFPLFALVAVGFAAGTVLAVVAMAAGLF</sequence>
<dbReference type="EMBL" id="ON529858">
    <property type="protein sequence ID" value="UTC29825.1"/>
    <property type="molecule type" value="Genomic_DNA"/>
</dbReference>